<dbReference type="PROSITE" id="PS51466">
    <property type="entry name" value="PINIT"/>
    <property type="match status" value="1"/>
</dbReference>
<keyword evidence="7" id="KW-0862">Zinc</keyword>
<dbReference type="GO" id="GO:0061665">
    <property type="term" value="F:SUMO ligase activity"/>
    <property type="evidence" value="ECO:0007669"/>
    <property type="project" value="TreeGrafter"/>
</dbReference>
<evidence type="ECO:0000259" key="10">
    <source>
        <dbReference type="PROSITE" id="PS51044"/>
    </source>
</evidence>
<dbReference type="Proteomes" id="UP001388673">
    <property type="component" value="Unassembled WGS sequence"/>
</dbReference>
<evidence type="ECO:0000313" key="13">
    <source>
        <dbReference type="Proteomes" id="UP001388673"/>
    </source>
</evidence>
<dbReference type="EMBL" id="JBCAWK010000002">
    <property type="protein sequence ID" value="KAK8866164.1"/>
    <property type="molecule type" value="Genomic_DNA"/>
</dbReference>
<feature type="domain" description="SP-RING-type" evidence="10">
    <location>
        <begin position="368"/>
        <end position="449"/>
    </location>
</feature>
<dbReference type="InterPro" id="IPR013083">
    <property type="entry name" value="Znf_RING/FYVE/PHD"/>
</dbReference>
<dbReference type="Pfam" id="PF02891">
    <property type="entry name" value="zf-MIZ"/>
    <property type="match status" value="1"/>
</dbReference>
<name>A0AAW0Z5B5_9TREE</name>
<keyword evidence="4" id="KW-0479">Metal-binding</keyword>
<dbReference type="GO" id="GO:0000785">
    <property type="term" value="C:chromatin"/>
    <property type="evidence" value="ECO:0007669"/>
    <property type="project" value="TreeGrafter"/>
</dbReference>
<dbReference type="PROSITE" id="PS51044">
    <property type="entry name" value="ZF_SP_RING"/>
    <property type="match status" value="1"/>
</dbReference>
<reference evidence="12 13" key="1">
    <citation type="journal article" date="2024" name="bioRxiv">
        <title>Comparative genomics of Cryptococcus and Kwoniella reveals pathogenesis evolution and contrasting karyotype dynamics via intercentromeric recombination or chromosome fusion.</title>
        <authorList>
            <person name="Coelho M.A."/>
            <person name="David-Palma M."/>
            <person name="Shea T."/>
            <person name="Bowers K."/>
            <person name="McGinley-Smith S."/>
            <person name="Mohammad A.W."/>
            <person name="Gnirke A."/>
            <person name="Yurkov A.M."/>
            <person name="Nowrousian M."/>
            <person name="Sun S."/>
            <person name="Cuomo C.A."/>
            <person name="Heitman J."/>
        </authorList>
    </citation>
    <scope>NUCLEOTIDE SEQUENCE [LARGE SCALE GENOMIC DNA]</scope>
    <source>
        <strain evidence="12 13">CBS 13917</strain>
    </source>
</reference>
<feature type="compositionally biased region" description="Polar residues" evidence="9">
    <location>
        <begin position="621"/>
        <end position="632"/>
    </location>
</feature>
<feature type="compositionally biased region" description="Basic and acidic residues" evidence="9">
    <location>
        <begin position="478"/>
        <end position="492"/>
    </location>
</feature>
<evidence type="ECO:0000259" key="11">
    <source>
        <dbReference type="PROSITE" id="PS51466"/>
    </source>
</evidence>
<dbReference type="InterPro" id="IPR038654">
    <property type="entry name" value="PINIT_sf"/>
</dbReference>
<evidence type="ECO:0000313" key="12">
    <source>
        <dbReference type="EMBL" id="KAK8866164.1"/>
    </source>
</evidence>
<feature type="region of interest" description="Disordered" evidence="9">
    <location>
        <begin position="282"/>
        <end position="303"/>
    </location>
</feature>
<feature type="domain" description="PINIT" evidence="11">
    <location>
        <begin position="151"/>
        <end position="338"/>
    </location>
</feature>
<evidence type="ECO:0000256" key="2">
    <source>
        <dbReference type="ARBA" id="ARBA00005383"/>
    </source>
</evidence>
<feature type="compositionally biased region" description="Acidic residues" evidence="9">
    <location>
        <begin position="580"/>
        <end position="589"/>
    </location>
</feature>
<evidence type="ECO:0000256" key="9">
    <source>
        <dbReference type="SAM" id="MobiDB-lite"/>
    </source>
</evidence>
<feature type="compositionally biased region" description="Polar residues" evidence="9">
    <location>
        <begin position="554"/>
        <end position="569"/>
    </location>
</feature>
<dbReference type="InterPro" id="IPR023321">
    <property type="entry name" value="PINIT"/>
</dbReference>
<evidence type="ECO:0000256" key="8">
    <source>
        <dbReference type="PROSITE-ProRule" id="PRU00452"/>
    </source>
</evidence>
<evidence type="ECO:0000256" key="1">
    <source>
        <dbReference type="ARBA" id="ARBA00004718"/>
    </source>
</evidence>
<dbReference type="RefSeq" id="XP_066805643.1">
    <property type="nucleotide sequence ID" value="XM_066944442.1"/>
</dbReference>
<evidence type="ECO:0000256" key="6">
    <source>
        <dbReference type="ARBA" id="ARBA00022786"/>
    </source>
</evidence>
<comment type="pathway">
    <text evidence="1">Protein modification; protein sumoylation.</text>
</comment>
<dbReference type="GO" id="GO:0008270">
    <property type="term" value="F:zinc ion binding"/>
    <property type="evidence" value="ECO:0007669"/>
    <property type="project" value="UniProtKB-KW"/>
</dbReference>
<evidence type="ECO:0000256" key="3">
    <source>
        <dbReference type="ARBA" id="ARBA00022679"/>
    </source>
</evidence>
<feature type="region of interest" description="Disordered" evidence="9">
    <location>
        <begin position="462"/>
        <end position="732"/>
    </location>
</feature>
<gene>
    <name evidence="12" type="ORF">IAR55_001315</name>
</gene>
<feature type="region of interest" description="Disordered" evidence="9">
    <location>
        <begin position="105"/>
        <end position="131"/>
    </location>
</feature>
<feature type="compositionally biased region" description="Low complexity" evidence="9">
    <location>
        <begin position="863"/>
        <end position="873"/>
    </location>
</feature>
<protein>
    <recommendedName>
        <fullName evidence="14">SP-RING-type domain-containing protein</fullName>
    </recommendedName>
</protein>
<dbReference type="AlphaFoldDB" id="A0AAW0Z5B5"/>
<keyword evidence="13" id="KW-1185">Reference proteome</keyword>
<dbReference type="PANTHER" id="PTHR10782">
    <property type="entry name" value="ZINC FINGER MIZ DOMAIN-CONTAINING PROTEIN"/>
    <property type="match status" value="1"/>
</dbReference>
<dbReference type="Gene3D" id="3.30.40.10">
    <property type="entry name" value="Zinc/RING finger domain, C3HC4 (zinc finger)"/>
    <property type="match status" value="1"/>
</dbReference>
<feature type="compositionally biased region" description="Polar residues" evidence="9">
    <location>
        <begin position="814"/>
        <end position="833"/>
    </location>
</feature>
<feature type="compositionally biased region" description="Low complexity" evidence="9">
    <location>
        <begin position="544"/>
        <end position="553"/>
    </location>
</feature>
<dbReference type="Pfam" id="PF14324">
    <property type="entry name" value="PINIT"/>
    <property type="match status" value="1"/>
</dbReference>
<dbReference type="GeneID" id="92178574"/>
<accession>A0AAW0Z5B5</accession>
<comment type="similarity">
    <text evidence="2">Belongs to the PIAS family.</text>
</comment>
<feature type="region of interest" description="Disordered" evidence="9">
    <location>
        <begin position="792"/>
        <end position="920"/>
    </location>
</feature>
<dbReference type="PANTHER" id="PTHR10782:SF4">
    <property type="entry name" value="TONALLI, ISOFORM E"/>
    <property type="match status" value="1"/>
</dbReference>
<comment type="caution">
    <text evidence="12">The sequence shown here is derived from an EMBL/GenBank/DDBJ whole genome shotgun (WGS) entry which is preliminary data.</text>
</comment>
<evidence type="ECO:0000256" key="4">
    <source>
        <dbReference type="ARBA" id="ARBA00022723"/>
    </source>
</evidence>
<feature type="compositionally biased region" description="Basic and acidic residues" evidence="9">
    <location>
        <begin position="885"/>
        <end position="895"/>
    </location>
</feature>
<feature type="compositionally biased region" description="Polar residues" evidence="9">
    <location>
        <begin position="842"/>
        <end position="852"/>
    </location>
</feature>
<keyword evidence="5 8" id="KW-0863">Zinc-finger</keyword>
<dbReference type="Gene3D" id="2.60.120.780">
    <property type="entry name" value="PINIT domain"/>
    <property type="match status" value="1"/>
</dbReference>
<dbReference type="InterPro" id="IPR004181">
    <property type="entry name" value="Znf_MIZ"/>
</dbReference>
<feature type="compositionally biased region" description="Polar residues" evidence="9">
    <location>
        <begin position="654"/>
        <end position="668"/>
    </location>
</feature>
<proteinExistence type="inferred from homology"/>
<organism evidence="12 13">
    <name type="scientific">Kwoniella newhampshirensis</name>
    <dbReference type="NCBI Taxonomy" id="1651941"/>
    <lineage>
        <taxon>Eukaryota</taxon>
        <taxon>Fungi</taxon>
        <taxon>Dikarya</taxon>
        <taxon>Basidiomycota</taxon>
        <taxon>Agaricomycotina</taxon>
        <taxon>Tremellomycetes</taxon>
        <taxon>Tremellales</taxon>
        <taxon>Cryptococcaceae</taxon>
        <taxon>Kwoniella</taxon>
    </lineage>
</organism>
<evidence type="ECO:0000256" key="5">
    <source>
        <dbReference type="ARBA" id="ARBA00022771"/>
    </source>
</evidence>
<sequence>MATPVLQTDWNDFTWFLHTYLGRQTIPTLRQFADKIYELGKVYVPLRSQERKADVLMKVQHAFQGMKTNNELATYARVRQTCEMIGTPARPQTYTYQAPPPTFGGVPVAGSSSSHHHVPRPSAPSHLASNGYGHSYAAPAAGPSRPASGYSSTSYQRPAAVMQDWKPNPLWKPIKALTNMEMLPDISANENSHVRRERRTNFQIPNDVIEKLNHTRANPRSHPRYAVRLFCTSSDHYRPSGMPIQPGQGLVSNRNIPIEYPSNPDVSVDNYNLSFKEKGLRGKAGSAPPFDLEKGPNGLSRVPGRMTTVTVGHSGPTVGKKKEYSKRFFYQIVFAEMTSKDELYNRLKSLEPTNAEDTVKESQRRLEEDDDIVVGTSMMSLKDPLSYMRIARPVRSSKCTHIQCFDAQWWIESNTQHPQWLCPHCSKELKFSDLIVDGYVMSILNAVPDSVEDVVLEPSGEWHTEDNKYGSDTWLAKHGNETTSDTKPDVDTSRQSSAATPPEEGLNAKRKIVEVLLSDSEDDDDQPLSKSNRSMSVPPPPPTLARLALPSLSNNDATASSSRTSSVQPVNVVIDLTLSDSDDDDEEEGAPSTSQSAYFHQPGAVSATRNAVESHRPPMNMKTSNGHIQQENAAARGFSGGVEPGAPSHWSPYDTHSPNQWRETSYQPSRPPSTVGYGGGQGMNKRPRADDWMDGSRQNDDRLGELLRPPPARSAPPLVPPPATNGGFAGYASPLARTFGEASLPPMSPRPNSFEPQISHPLPVVPSLGAIGSSPPRLDVNFGAGRIILPPLRLQSQTPLPLSEAATPHEGTRHSNPPESTQNPTDRSPNLISSAIGISELEPSTNGTTDGMSTPVPPPSNPPSSIITSQRAVTPPPVPVQAQVRSKEDIEREGGGEEPMSLDGDETEDEERAEKSSDLGLGLGEVEEVFWDGVLSGDLVL</sequence>
<feature type="compositionally biased region" description="Pro residues" evidence="9">
    <location>
        <begin position="708"/>
        <end position="723"/>
    </location>
</feature>
<keyword evidence="3" id="KW-0808">Transferase</keyword>
<dbReference type="KEGG" id="kne:92178574"/>
<evidence type="ECO:0008006" key="14">
    <source>
        <dbReference type="Google" id="ProtNLM"/>
    </source>
</evidence>
<dbReference type="GO" id="GO:0016925">
    <property type="term" value="P:protein sumoylation"/>
    <property type="evidence" value="ECO:0007669"/>
    <property type="project" value="TreeGrafter"/>
</dbReference>
<evidence type="ECO:0000256" key="7">
    <source>
        <dbReference type="ARBA" id="ARBA00022833"/>
    </source>
</evidence>
<keyword evidence="6" id="KW-0833">Ubl conjugation pathway</keyword>